<protein>
    <submittedName>
        <fullName evidence="1">Uncharacterized protein</fullName>
    </submittedName>
</protein>
<sequence>MSDNGLILNKCDFAIMTKDKKHFYTSDGKLAQHVSQATLFGSNSIEDISHFLRFFEIERKEVVIVEVHTVVSEMDCVI</sequence>
<name>A0A6B9J3J3_9CAUD</name>
<gene>
    <name evidence="1" type="ORF">RL38J1_047</name>
</gene>
<reference evidence="1 2" key="1">
    <citation type="submission" date="2019-10" db="EMBL/GenBank/DDBJ databases">
        <title>Complete genome sequence of bacteriophage vB_RLeM_RL38JI.</title>
        <authorList>
            <person name="Gunathilake D."/>
            <person name="Bhat S."/>
            <person name="Yost C.K."/>
            <person name="Hynes M.F."/>
        </authorList>
    </citation>
    <scope>NUCLEOTIDE SEQUENCE [LARGE SCALE GENOMIC DNA]</scope>
</reference>
<accession>A0A6B9J3J3</accession>
<proteinExistence type="predicted"/>
<dbReference type="EMBL" id="MN549360">
    <property type="protein sequence ID" value="QGZ14038.1"/>
    <property type="molecule type" value="Genomic_DNA"/>
</dbReference>
<evidence type="ECO:0000313" key="2">
    <source>
        <dbReference type="Proteomes" id="UP000436513"/>
    </source>
</evidence>
<dbReference type="Proteomes" id="UP000436513">
    <property type="component" value="Segment"/>
</dbReference>
<keyword evidence="2" id="KW-1185">Reference proteome</keyword>
<organism evidence="1 2">
    <name type="scientific">Rhizobium phage RL38J1</name>
    <dbReference type="NCBI Taxonomy" id="2663232"/>
    <lineage>
        <taxon>Viruses</taxon>
        <taxon>Duplodnaviria</taxon>
        <taxon>Heunggongvirae</taxon>
        <taxon>Uroviricota</taxon>
        <taxon>Caudoviricetes</taxon>
        <taxon>Pootjesviridae</taxon>
        <taxon>Innesvirus</taxon>
        <taxon>Innesvirus RL38J1</taxon>
    </lineage>
</organism>
<evidence type="ECO:0000313" key="1">
    <source>
        <dbReference type="EMBL" id="QGZ14038.1"/>
    </source>
</evidence>